<dbReference type="GO" id="GO:0046047">
    <property type="term" value="P:TTP catabolic process"/>
    <property type="evidence" value="ECO:0007669"/>
    <property type="project" value="TreeGrafter"/>
</dbReference>
<dbReference type="PANTHER" id="PTHR30522">
    <property type="entry name" value="NUCLEOSIDE TRIPHOSPHATE PYROPHOSPHOHYDROLASE"/>
    <property type="match status" value="1"/>
</dbReference>
<dbReference type="GO" id="GO:0006203">
    <property type="term" value="P:dGTP catabolic process"/>
    <property type="evidence" value="ECO:0007669"/>
    <property type="project" value="TreeGrafter"/>
</dbReference>
<dbReference type="OrthoDB" id="9808939at2"/>
<dbReference type="CDD" id="cd11529">
    <property type="entry name" value="NTP-PPase_MazG_Cterm"/>
    <property type="match status" value="1"/>
</dbReference>
<dbReference type="Pfam" id="PF03819">
    <property type="entry name" value="MazG"/>
    <property type="match status" value="2"/>
</dbReference>
<dbReference type="RefSeq" id="WP_062226112.1">
    <property type="nucleotide sequence ID" value="NZ_BBWR01000002.1"/>
</dbReference>
<dbReference type="InterPro" id="IPR004518">
    <property type="entry name" value="MazG-like_dom"/>
</dbReference>
<dbReference type="GO" id="GO:0046076">
    <property type="term" value="P:dTTP catabolic process"/>
    <property type="evidence" value="ECO:0007669"/>
    <property type="project" value="TreeGrafter"/>
</dbReference>
<dbReference type="GO" id="GO:0046081">
    <property type="term" value="P:dUTP catabolic process"/>
    <property type="evidence" value="ECO:0007669"/>
    <property type="project" value="TreeGrafter"/>
</dbReference>
<dbReference type="SUPFAM" id="SSF101386">
    <property type="entry name" value="all-alpha NTP pyrophosphatases"/>
    <property type="match status" value="2"/>
</dbReference>
<dbReference type="GO" id="GO:0046061">
    <property type="term" value="P:dATP catabolic process"/>
    <property type="evidence" value="ECO:0007669"/>
    <property type="project" value="TreeGrafter"/>
</dbReference>
<evidence type="ECO:0000256" key="1">
    <source>
        <dbReference type="SAM" id="MobiDB-lite"/>
    </source>
</evidence>
<evidence type="ECO:0000313" key="3">
    <source>
        <dbReference type="EMBL" id="BAT28442.1"/>
    </source>
</evidence>
<dbReference type="InterPro" id="IPR048011">
    <property type="entry name" value="NTP-PPase_MazG-like_C"/>
</dbReference>
<dbReference type="CDD" id="cd11528">
    <property type="entry name" value="NTP-PPase_MazG_Nterm"/>
    <property type="match status" value="1"/>
</dbReference>
<sequence length="287" mass="31896">MIPSRDIQRLIDIMAALRTPVTGCPWDLEQSFDSIIPYTIEETFEVVDAIERRDADDLKEELGDLLLQVVYYCQLAQEAGLFAFPDVVEGITAKMIRRHPHVFGDAQARSAGSAKGQWNRIKAEEKELKARQRAERVQSSAADPEWAPKTAPERPPLLDSVPGTLPALALATKLQQKASTVGFDWKESAPVLAKIREETDEFEAALKGGTAADREGELGDMLFSVVNLARLEGIDPERALRATIAKFRTRFAYVEQELRGFSGSGTKATLEEMELLWQRAKQKTPAA</sequence>
<feature type="domain" description="NTP pyrophosphohydrolase MazG-like" evidence="2">
    <location>
        <begin position="192"/>
        <end position="250"/>
    </location>
</feature>
<dbReference type="InterPro" id="IPR048015">
    <property type="entry name" value="NTP-PPase_MazG-like_N"/>
</dbReference>
<dbReference type="NCBIfam" id="NF007113">
    <property type="entry name" value="PRK09562.1"/>
    <property type="match status" value="1"/>
</dbReference>
<dbReference type="EMBL" id="LC066377">
    <property type="protein sequence ID" value="BAT28442.1"/>
    <property type="molecule type" value="Genomic_DNA"/>
</dbReference>
<dbReference type="NCBIfam" id="TIGR00444">
    <property type="entry name" value="mazG"/>
    <property type="match status" value="1"/>
</dbReference>
<organism evidence="3">
    <name type="scientific">Aureimonas frigidaquae</name>
    <dbReference type="NCBI Taxonomy" id="424757"/>
    <lineage>
        <taxon>Bacteria</taxon>
        <taxon>Pseudomonadati</taxon>
        <taxon>Pseudomonadota</taxon>
        <taxon>Alphaproteobacteria</taxon>
        <taxon>Hyphomicrobiales</taxon>
        <taxon>Aurantimonadaceae</taxon>
        <taxon>Aureimonas</taxon>
    </lineage>
</organism>
<dbReference type="InterPro" id="IPR011551">
    <property type="entry name" value="NTP_PyrPHydrolase_MazG"/>
</dbReference>
<protein>
    <submittedName>
        <fullName evidence="3">MazG family protein</fullName>
    </submittedName>
</protein>
<feature type="region of interest" description="Disordered" evidence="1">
    <location>
        <begin position="129"/>
        <end position="159"/>
    </location>
</feature>
<dbReference type="GO" id="GO:0006950">
    <property type="term" value="P:response to stress"/>
    <property type="evidence" value="ECO:0007669"/>
    <property type="project" value="UniProtKB-ARBA"/>
</dbReference>
<proteinExistence type="predicted"/>
<name>A0A0P0Z348_9HYPH</name>
<dbReference type="AlphaFoldDB" id="A0A0P0Z348"/>
<accession>A0A0P0Z348</accession>
<dbReference type="PANTHER" id="PTHR30522:SF0">
    <property type="entry name" value="NUCLEOSIDE TRIPHOSPHATE PYROPHOSPHOHYDROLASE"/>
    <property type="match status" value="1"/>
</dbReference>
<feature type="domain" description="NTP pyrophosphohydrolase MazG-like" evidence="2">
    <location>
        <begin position="30"/>
        <end position="103"/>
    </location>
</feature>
<dbReference type="GO" id="GO:0046052">
    <property type="term" value="P:UTP catabolic process"/>
    <property type="evidence" value="ECO:0007669"/>
    <property type="project" value="TreeGrafter"/>
</dbReference>
<dbReference type="Gene3D" id="1.10.287.1080">
    <property type="entry name" value="MazG-like"/>
    <property type="match status" value="2"/>
</dbReference>
<dbReference type="GO" id="GO:0047429">
    <property type="term" value="F:nucleoside triphosphate diphosphatase activity"/>
    <property type="evidence" value="ECO:0007669"/>
    <property type="project" value="InterPro"/>
</dbReference>
<dbReference type="FunFam" id="1.10.287.1080:FF:000001">
    <property type="entry name" value="Nucleoside triphosphate pyrophosphohydrolase"/>
    <property type="match status" value="1"/>
</dbReference>
<reference evidence="3" key="1">
    <citation type="journal article" date="2015" name="Proc. Natl. Acad. Sci. U.S.A.">
        <title>Bacterial clade with the ribosomal RNA operon on a small plasmid rather than the chromosome.</title>
        <authorList>
            <person name="Anda M."/>
            <person name="Ohtsubo Y."/>
            <person name="Okubo T."/>
            <person name="Sugawara M."/>
            <person name="Nagata Y."/>
            <person name="Tsuda M."/>
            <person name="Minamisawa K."/>
            <person name="Mitsui H."/>
        </authorList>
    </citation>
    <scope>NUCLEOTIDE SEQUENCE</scope>
    <source>
        <strain evidence="3">JCM 14755</strain>
    </source>
</reference>
<evidence type="ECO:0000259" key="2">
    <source>
        <dbReference type="Pfam" id="PF03819"/>
    </source>
</evidence>